<dbReference type="Proteomes" id="UP000515349">
    <property type="component" value="Chromosome"/>
</dbReference>
<evidence type="ECO:0000313" key="3">
    <source>
        <dbReference type="EMBL" id="QMS99517.1"/>
    </source>
</evidence>
<proteinExistence type="predicted"/>
<feature type="chain" id="PRO_5044656248" evidence="1">
    <location>
        <begin position="21"/>
        <end position="157"/>
    </location>
</feature>
<dbReference type="PROSITE" id="PS51257">
    <property type="entry name" value="PROKAR_LIPOPROTEIN"/>
    <property type="match status" value="1"/>
</dbReference>
<evidence type="ECO:0000313" key="4">
    <source>
        <dbReference type="Proteomes" id="UP000515349"/>
    </source>
</evidence>
<feature type="signal peptide" evidence="1">
    <location>
        <begin position="1"/>
        <end position="20"/>
    </location>
</feature>
<organism evidence="3 4">
    <name type="scientific">Marnyiella aurantia</name>
    <dbReference type="NCBI Taxonomy" id="2758037"/>
    <lineage>
        <taxon>Bacteria</taxon>
        <taxon>Pseudomonadati</taxon>
        <taxon>Bacteroidota</taxon>
        <taxon>Flavobacteriia</taxon>
        <taxon>Flavobacteriales</taxon>
        <taxon>Weeksellaceae</taxon>
        <taxon>Marnyiella</taxon>
    </lineage>
</organism>
<evidence type="ECO:0000313" key="2">
    <source>
        <dbReference type="EMBL" id="MBA5247896.1"/>
    </source>
</evidence>
<evidence type="ECO:0000256" key="1">
    <source>
        <dbReference type="SAM" id="SignalP"/>
    </source>
</evidence>
<accession>A0A7D7LTR0</accession>
<protein>
    <submittedName>
        <fullName evidence="3">Uncharacterized protein</fullName>
    </submittedName>
</protein>
<sequence>MKIFLTLLTSLFLFFSCSTDDDICTDGEGTPQVKIKFKTFATGKPRTLDSVFVAVDYGAGPVAVVQNTVATDSLMLPLRVEDVPFTDIYVATSSTGNLSQIRLNYTTTSEYVSPACGIRRLYTGLSATLQAPNPVLAVETAQNEIVNESKTHLFLLF</sequence>
<dbReference type="InterPro" id="IPR045607">
    <property type="entry name" value="DUF6452"/>
</dbReference>
<reference evidence="2" key="3">
    <citation type="submission" date="2020-07" db="EMBL/GenBank/DDBJ databases">
        <authorList>
            <person name="Yang C."/>
        </authorList>
    </citation>
    <scope>NUCLEOTIDE SEQUENCE</scope>
    <source>
        <strain evidence="2">Cx-624</strain>
    </source>
</reference>
<gene>
    <name evidence="3" type="ORF">H1R16_05855</name>
    <name evidence="2" type="ORF">H2507_12065</name>
</gene>
<dbReference type="EMBL" id="CP059472">
    <property type="protein sequence ID" value="QMS99517.1"/>
    <property type="molecule type" value="Genomic_DNA"/>
</dbReference>
<keyword evidence="5" id="KW-1185">Reference proteome</keyword>
<reference evidence="3 4" key="1">
    <citation type="submission" date="2020-07" db="EMBL/GenBank/DDBJ databases">
        <title>Chryseobacterium sp.cx-624.</title>
        <authorList>
            <person name="Yang C."/>
        </authorList>
    </citation>
    <scope>NUCLEOTIDE SEQUENCE [LARGE SCALE GENOMIC DNA]</scope>
    <source>
        <strain evidence="3">Cx-624</strain>
        <strain evidence="4">cx-624</strain>
    </source>
</reference>
<keyword evidence="1" id="KW-0732">Signal</keyword>
<dbReference type="AlphaFoldDB" id="A0A7D7LTR0"/>
<dbReference type="Proteomes" id="UP000539710">
    <property type="component" value="Unassembled WGS sequence"/>
</dbReference>
<dbReference type="RefSeq" id="WP_181887991.1">
    <property type="nucleotide sequence ID" value="NZ_CP059472.1"/>
</dbReference>
<dbReference type="EMBL" id="JACEUX010000005">
    <property type="protein sequence ID" value="MBA5247896.1"/>
    <property type="molecule type" value="Genomic_DNA"/>
</dbReference>
<name>A0A7D7LTR0_9FLAO</name>
<dbReference type="Pfam" id="PF20050">
    <property type="entry name" value="DUF6452"/>
    <property type="match status" value="1"/>
</dbReference>
<reference evidence="5" key="2">
    <citation type="submission" date="2020-07" db="EMBL/GenBank/DDBJ databases">
        <title>Flavobacterium sp. xlx-214.</title>
        <authorList>
            <person name="Yang C."/>
        </authorList>
    </citation>
    <scope>NUCLEOTIDE SEQUENCE [LARGE SCALE GENOMIC DNA]</scope>
    <source>
        <strain evidence="5">CX-624</strain>
    </source>
</reference>
<dbReference type="KEGG" id="cbau:H1R16_05855"/>
<evidence type="ECO:0000313" key="5">
    <source>
        <dbReference type="Proteomes" id="UP000539710"/>
    </source>
</evidence>